<keyword evidence="2" id="KW-1185">Reference proteome</keyword>
<comment type="caution">
    <text evidence="1">The sequence shown here is derived from an EMBL/GenBank/DDBJ whole genome shotgun (WGS) entry which is preliminary data.</text>
</comment>
<proteinExistence type="predicted"/>
<dbReference type="Pfam" id="PF07845">
    <property type="entry name" value="DUF1636"/>
    <property type="match status" value="1"/>
</dbReference>
<gene>
    <name evidence="1" type="ORF">GEU84_016275</name>
</gene>
<sequence>MEVLKRRPAATRPVATPSYSVAQSAPHQILVCKACKHQGSSCEPGFALLKKLRAAIAAADLSGDFEVSGTACLAGCVPGHGGPCVVGWRATAKATWLFGDIDPAQPIDDLVEFSRLYAALEDGWMSGKDCPPRLCGNTLARIPAAIIVTREGAVQ</sequence>
<dbReference type="InterPro" id="IPR012863">
    <property type="entry name" value="DUF1636"/>
</dbReference>
<dbReference type="RefSeq" id="WP_152828029.1">
    <property type="nucleotide sequence ID" value="NZ_WHUT02000010.1"/>
</dbReference>
<evidence type="ECO:0000313" key="1">
    <source>
        <dbReference type="EMBL" id="NUB45955.1"/>
    </source>
</evidence>
<name>A0A8X8H2K6_9RHOB</name>
<dbReference type="EMBL" id="WHUT02000010">
    <property type="protein sequence ID" value="NUB45955.1"/>
    <property type="molecule type" value="Genomic_DNA"/>
</dbReference>
<evidence type="ECO:0000313" key="2">
    <source>
        <dbReference type="Proteomes" id="UP000484076"/>
    </source>
</evidence>
<protein>
    <submittedName>
        <fullName evidence="1">DUF1636 domain-containing protein</fullName>
    </submittedName>
</protein>
<dbReference type="Proteomes" id="UP000484076">
    <property type="component" value="Unassembled WGS sequence"/>
</dbReference>
<dbReference type="AlphaFoldDB" id="A0A8X8H2K6"/>
<accession>A0A8X8H2K6</accession>
<organism evidence="1 2">
    <name type="scientific">Fertoeibacter niger</name>
    <dbReference type="NCBI Taxonomy" id="2656921"/>
    <lineage>
        <taxon>Bacteria</taxon>
        <taxon>Pseudomonadati</taxon>
        <taxon>Pseudomonadota</taxon>
        <taxon>Alphaproteobacteria</taxon>
        <taxon>Rhodobacterales</taxon>
        <taxon>Paracoccaceae</taxon>
        <taxon>Fertoeibacter</taxon>
    </lineage>
</organism>
<reference evidence="1" key="1">
    <citation type="submission" date="2020-05" db="EMBL/GenBank/DDBJ databases">
        <title>Fertoebacter nigrum gen. nov., sp. nov., a new member of the family Rhodobacteraceae.</title>
        <authorList>
            <person name="Szuroczki S."/>
            <person name="Abbaszade G."/>
            <person name="Buni D."/>
            <person name="Schumann P."/>
            <person name="Toth E."/>
        </authorList>
    </citation>
    <scope>NUCLEOTIDE SEQUENCE</scope>
    <source>
        <strain evidence="1">RG-N-1a</strain>
    </source>
</reference>
<dbReference type="Gene3D" id="3.40.30.10">
    <property type="entry name" value="Glutaredoxin"/>
    <property type="match status" value="1"/>
</dbReference>